<feature type="transmembrane region" description="Helical" evidence="1">
    <location>
        <begin position="6"/>
        <end position="27"/>
    </location>
</feature>
<name>A0A2I7K887_9RHOB</name>
<evidence type="ECO:0000256" key="1">
    <source>
        <dbReference type="SAM" id="Phobius"/>
    </source>
</evidence>
<dbReference type="EMBL" id="CP010725">
    <property type="protein sequence ID" value="AUQ98720.1"/>
    <property type="molecule type" value="Genomic_DNA"/>
</dbReference>
<evidence type="ECO:0000313" key="3">
    <source>
        <dbReference type="Proteomes" id="UP000236447"/>
    </source>
</evidence>
<dbReference type="RefSeq" id="WP_102883326.1">
    <property type="nucleotide sequence ID" value="NZ_CP010725.1"/>
</dbReference>
<gene>
    <name evidence="2" type="ORF">PhaeoP88_01339</name>
</gene>
<reference evidence="2 3" key="2">
    <citation type="journal article" date="2017" name="Genome Biol. Evol.">
        <title>Trajectories and Drivers of Genome Evolution in Surface-Associated Marine Phaeobacter.</title>
        <authorList>
            <person name="Freese H.M."/>
            <person name="Sikorski J."/>
            <person name="Bunk B."/>
            <person name="Scheuner C."/>
            <person name="Meier-Kolthoff J.P."/>
            <person name="Sproer C."/>
            <person name="Gram L."/>
            <person name="Overmann J."/>
        </authorList>
    </citation>
    <scope>NUCLEOTIDE SEQUENCE [LARGE SCALE GENOMIC DNA]</scope>
    <source>
        <strain evidence="2 3">P88</strain>
    </source>
</reference>
<proteinExistence type="predicted"/>
<organism evidence="2 3">
    <name type="scientific">Phaeobacter inhibens</name>
    <dbReference type="NCBI Taxonomy" id="221822"/>
    <lineage>
        <taxon>Bacteria</taxon>
        <taxon>Pseudomonadati</taxon>
        <taxon>Pseudomonadota</taxon>
        <taxon>Alphaproteobacteria</taxon>
        <taxon>Rhodobacterales</taxon>
        <taxon>Roseobacteraceae</taxon>
        <taxon>Phaeobacter</taxon>
    </lineage>
</organism>
<reference evidence="2 3" key="1">
    <citation type="journal article" date="2017" name="Front. Microbiol.">
        <title>Phaeobacter piscinae sp. nov., a species of the Roseobacter group and potential aquaculture probiont.</title>
        <authorList>
            <person name="Sonnenschein E.C."/>
            <person name="Phippen C.B.W."/>
            <person name="Nielsen K.F."/>
            <person name="Mateiu R.V."/>
            <person name="Melchiorsen J."/>
            <person name="Gram L."/>
            <person name="Overmann J."/>
            <person name="Freese H.M."/>
        </authorList>
    </citation>
    <scope>NUCLEOTIDE SEQUENCE [LARGE SCALE GENOMIC DNA]</scope>
    <source>
        <strain evidence="2 3">P88</strain>
    </source>
</reference>
<keyword evidence="1" id="KW-0812">Transmembrane</keyword>
<keyword evidence="1" id="KW-0472">Membrane</keyword>
<dbReference type="AlphaFoldDB" id="A0A2I7K887"/>
<protein>
    <submittedName>
        <fullName evidence="2">Uncharacterized protein</fullName>
    </submittedName>
</protein>
<feature type="transmembrane region" description="Helical" evidence="1">
    <location>
        <begin position="48"/>
        <end position="71"/>
    </location>
</feature>
<keyword evidence="1" id="KW-1133">Transmembrane helix</keyword>
<accession>A0A2I7K887</accession>
<sequence>MYEIMVWAGAAVSVAGLIGLMWSVVHVMQAKRQKLDDDALRAVVQKVLPYNLGALFLSVTGLMLVMLGLTLGG</sequence>
<dbReference type="Proteomes" id="UP000236447">
    <property type="component" value="Chromosome"/>
</dbReference>
<evidence type="ECO:0000313" key="2">
    <source>
        <dbReference type="EMBL" id="AUQ98720.1"/>
    </source>
</evidence>